<dbReference type="Proteomes" id="UP000249723">
    <property type="component" value="Unassembled WGS sequence"/>
</dbReference>
<evidence type="ECO:0000313" key="2">
    <source>
        <dbReference type="EMBL" id="SCZ96494.1"/>
    </source>
</evidence>
<dbReference type="SMART" id="SM01052">
    <property type="entry name" value="CAP_GLY"/>
    <property type="match status" value="1"/>
</dbReference>
<dbReference type="OrthoDB" id="2130750at2759"/>
<dbReference type="PROSITE" id="PS00845">
    <property type="entry name" value="CAP_GLY_1"/>
    <property type="match status" value="1"/>
</dbReference>
<evidence type="ECO:0000259" key="1">
    <source>
        <dbReference type="PROSITE" id="PS50245"/>
    </source>
</evidence>
<organism evidence="2 3">
    <name type="scientific">Microbotryum saponariae</name>
    <dbReference type="NCBI Taxonomy" id="289078"/>
    <lineage>
        <taxon>Eukaryota</taxon>
        <taxon>Fungi</taxon>
        <taxon>Dikarya</taxon>
        <taxon>Basidiomycota</taxon>
        <taxon>Pucciniomycotina</taxon>
        <taxon>Microbotryomycetes</taxon>
        <taxon>Microbotryales</taxon>
        <taxon>Microbotryaceae</taxon>
        <taxon>Microbotryum</taxon>
    </lineage>
</organism>
<keyword evidence="3" id="KW-1185">Reference proteome</keyword>
<dbReference type="EMBL" id="FMWP01000088">
    <property type="protein sequence ID" value="SCZ96494.1"/>
    <property type="molecule type" value="Genomic_DNA"/>
</dbReference>
<dbReference type="InterPro" id="IPR036859">
    <property type="entry name" value="CAP-Gly_dom_sf"/>
</dbReference>
<dbReference type="InterPro" id="IPR000938">
    <property type="entry name" value="CAP-Gly_domain"/>
</dbReference>
<evidence type="ECO:0000313" key="3">
    <source>
        <dbReference type="Proteomes" id="UP000249723"/>
    </source>
</evidence>
<gene>
    <name evidence="2" type="ORF">BZ3500_MVSOF-1268-A1-R1_CHR8-2G10233</name>
</gene>
<dbReference type="PANTHER" id="PTHR18916">
    <property type="entry name" value="DYNACTIN 1-RELATED MICROTUBULE-BINDING"/>
    <property type="match status" value="1"/>
</dbReference>
<protein>
    <submittedName>
        <fullName evidence="2">BZ3500_MvSof-1268-A1-R1_Chr8-2g10233 protein</fullName>
    </submittedName>
</protein>
<dbReference type="STRING" id="289078.A0A2X0L5R6"/>
<dbReference type="Gene3D" id="2.30.30.190">
    <property type="entry name" value="CAP Gly-rich-like domain"/>
    <property type="match status" value="1"/>
</dbReference>
<accession>A0A2X0L5R6</accession>
<reference evidence="3" key="1">
    <citation type="submission" date="2016-10" db="EMBL/GenBank/DDBJ databases">
        <authorList>
            <person name="Jeantristanb JTB J.-T."/>
            <person name="Ricardo R."/>
        </authorList>
    </citation>
    <scope>NUCLEOTIDE SEQUENCE [LARGE SCALE GENOMIC DNA]</scope>
</reference>
<feature type="domain" description="CAP-Gly" evidence="1">
    <location>
        <begin position="31"/>
        <end position="73"/>
    </location>
</feature>
<dbReference type="Pfam" id="PF01302">
    <property type="entry name" value="CAP_GLY"/>
    <property type="match status" value="1"/>
</dbReference>
<dbReference type="PROSITE" id="PS50245">
    <property type="entry name" value="CAP_GLY_2"/>
    <property type="match status" value="1"/>
</dbReference>
<name>A0A2X0L5R6_9BASI</name>
<sequence length="139" mass="14734">MATSTATPPPILSLGTRVVVSAGIGTLRFVGPTNFAAGKWCGIELDDATGKNDGSVNGQRYFTCRMGKGVFVRHSQVRLLVGGDEEGGSEAKAEVSLAYRGGGFASWKFGLGAHKHEVLGRTVAYSASKRDQNRIKRFG</sequence>
<dbReference type="AlphaFoldDB" id="A0A2X0L5R6"/>
<proteinExistence type="predicted"/>
<dbReference type="SUPFAM" id="SSF74924">
    <property type="entry name" value="Cap-Gly domain"/>
    <property type="match status" value="1"/>
</dbReference>
<dbReference type="PANTHER" id="PTHR18916:SF93">
    <property type="entry name" value="RESTIN HOMOLOG"/>
    <property type="match status" value="1"/>
</dbReference>